<dbReference type="Gene3D" id="3.40.50.300">
    <property type="entry name" value="P-loop containing nucleotide triphosphate hydrolases"/>
    <property type="match status" value="1"/>
</dbReference>
<accession>A0A6J7S688</accession>
<dbReference type="GO" id="GO:0046872">
    <property type="term" value="F:metal ion binding"/>
    <property type="evidence" value="ECO:0007669"/>
    <property type="project" value="UniProtKB-KW"/>
</dbReference>
<evidence type="ECO:0000256" key="5">
    <source>
        <dbReference type="ARBA" id="ARBA00022842"/>
    </source>
</evidence>
<evidence type="ECO:0000256" key="7">
    <source>
        <dbReference type="SAM" id="MobiDB-lite"/>
    </source>
</evidence>
<dbReference type="CDD" id="cd01878">
    <property type="entry name" value="HflX"/>
    <property type="match status" value="1"/>
</dbReference>
<dbReference type="InterPro" id="IPR030394">
    <property type="entry name" value="G_HFLX_dom"/>
</dbReference>
<feature type="region of interest" description="Disordered" evidence="7">
    <location>
        <begin position="1"/>
        <end position="36"/>
    </location>
</feature>
<evidence type="ECO:0000256" key="6">
    <source>
        <dbReference type="ARBA" id="ARBA00023134"/>
    </source>
</evidence>
<evidence type="ECO:0000256" key="4">
    <source>
        <dbReference type="ARBA" id="ARBA00022741"/>
    </source>
</evidence>
<reference evidence="9" key="1">
    <citation type="submission" date="2020-05" db="EMBL/GenBank/DDBJ databases">
        <authorList>
            <person name="Chiriac C."/>
            <person name="Salcher M."/>
            <person name="Ghai R."/>
            <person name="Kavagutti S V."/>
        </authorList>
    </citation>
    <scope>NUCLEOTIDE SEQUENCE</scope>
</reference>
<gene>
    <name evidence="9" type="ORF">UFOPK4175_00958</name>
</gene>
<protein>
    <submittedName>
        <fullName evidence="9">Unannotated protein</fullName>
    </submittedName>
</protein>
<dbReference type="PIRSF" id="PIRSF006809">
    <property type="entry name" value="GTP-binding_hflX_prd"/>
    <property type="match status" value="1"/>
</dbReference>
<dbReference type="PRINTS" id="PR00326">
    <property type="entry name" value="GTP1OBG"/>
</dbReference>
<dbReference type="FunFam" id="3.40.50.11060:FF:000001">
    <property type="entry name" value="GTPase HflX"/>
    <property type="match status" value="1"/>
</dbReference>
<dbReference type="GO" id="GO:0043022">
    <property type="term" value="F:ribosome binding"/>
    <property type="evidence" value="ECO:0007669"/>
    <property type="project" value="TreeGrafter"/>
</dbReference>
<dbReference type="GO" id="GO:0005737">
    <property type="term" value="C:cytoplasm"/>
    <property type="evidence" value="ECO:0007669"/>
    <property type="project" value="UniProtKB-SubCell"/>
</dbReference>
<dbReference type="HAMAP" id="MF_00900">
    <property type="entry name" value="GTPase_HflX"/>
    <property type="match status" value="1"/>
</dbReference>
<evidence type="ECO:0000256" key="2">
    <source>
        <dbReference type="ARBA" id="ARBA00022490"/>
    </source>
</evidence>
<dbReference type="InterPro" id="IPR016496">
    <property type="entry name" value="GTPase_HflX"/>
</dbReference>
<evidence type="ECO:0000259" key="8">
    <source>
        <dbReference type="PROSITE" id="PS51705"/>
    </source>
</evidence>
<dbReference type="SUPFAM" id="SSF52540">
    <property type="entry name" value="P-loop containing nucleoside triphosphate hydrolases"/>
    <property type="match status" value="1"/>
</dbReference>
<sequence length="489" mass="53184">MLISSRVRSPILAESSSGTGSTLARGGAEARSGRTTRLCALQPRRALYTASFVQERNRHGRSSTPHAAGGDSEGRAKQRAFCIAASPEEPDLEELYELLETAGVAVVGAVTQRRETVHPNTYLGSGKVEEVALLAKQADANVIVCDDELTPRQERNLEAELSIPVVDRTAVILDIFAGHAHTADGKLQVELAQLEYNLARMRGLWTHLERLGGGIGTRGPGESQIETDRRLARDRISALRRRLKAVGDSRQTMRAERERTKLPMFALAGYTNAGKSTLMAALTGADVEIRDRLFHTLDPTTRMMELGGRSVLATDTVGFIRKLPHQLVKAFGATLEETRRADLIVHVVDASVPEALMAEMFSTVELTLEEIGAGDQPRLLVCNKIDQADEDRITQLRILHPGAVLISAIDGTGLDELRARIEAVFLTEMRAVDLLLPFSAGAELAELHTLAAQIERDDTAEGVRVHAMLSADDADRFERFAVLPGVGGE</sequence>
<dbReference type="Pfam" id="PF16360">
    <property type="entry name" value="GTP-bdg_M"/>
    <property type="match status" value="1"/>
</dbReference>
<keyword evidence="3" id="KW-0479">Metal-binding</keyword>
<dbReference type="InterPro" id="IPR025121">
    <property type="entry name" value="GTPase_HflX_N"/>
</dbReference>
<dbReference type="EMBL" id="CAFBPX010000178">
    <property type="protein sequence ID" value="CAB5036653.1"/>
    <property type="molecule type" value="Genomic_DNA"/>
</dbReference>
<proteinExistence type="inferred from homology"/>
<keyword evidence="5" id="KW-0460">Magnesium</keyword>
<dbReference type="AlphaFoldDB" id="A0A6J7S688"/>
<keyword evidence="6" id="KW-0342">GTP-binding</keyword>
<comment type="subcellular location">
    <subcellularLocation>
        <location evidence="1">Cytoplasm</location>
    </subcellularLocation>
</comment>
<evidence type="ECO:0000256" key="3">
    <source>
        <dbReference type="ARBA" id="ARBA00022723"/>
    </source>
</evidence>
<feature type="domain" description="Hflx-type G" evidence="8">
    <location>
        <begin position="263"/>
        <end position="429"/>
    </location>
</feature>
<dbReference type="InterPro" id="IPR006073">
    <property type="entry name" value="GTP-bd"/>
</dbReference>
<dbReference type="InterPro" id="IPR027417">
    <property type="entry name" value="P-loop_NTPase"/>
</dbReference>
<dbReference type="Pfam" id="PF01926">
    <property type="entry name" value="MMR_HSR1"/>
    <property type="match status" value="1"/>
</dbReference>
<evidence type="ECO:0000313" key="9">
    <source>
        <dbReference type="EMBL" id="CAB5036653.1"/>
    </source>
</evidence>
<organism evidence="9">
    <name type="scientific">freshwater metagenome</name>
    <dbReference type="NCBI Taxonomy" id="449393"/>
    <lineage>
        <taxon>unclassified sequences</taxon>
        <taxon>metagenomes</taxon>
        <taxon>ecological metagenomes</taxon>
    </lineage>
</organism>
<keyword evidence="4" id="KW-0547">Nucleotide-binding</keyword>
<dbReference type="PANTHER" id="PTHR10229:SF0">
    <property type="entry name" value="GTP-BINDING PROTEIN 6-RELATED"/>
    <property type="match status" value="1"/>
</dbReference>
<dbReference type="Gene3D" id="6.10.250.2860">
    <property type="match status" value="1"/>
</dbReference>
<dbReference type="GO" id="GO:0005525">
    <property type="term" value="F:GTP binding"/>
    <property type="evidence" value="ECO:0007669"/>
    <property type="project" value="UniProtKB-KW"/>
</dbReference>
<dbReference type="NCBIfam" id="TIGR03156">
    <property type="entry name" value="GTP_HflX"/>
    <property type="match status" value="1"/>
</dbReference>
<dbReference type="Pfam" id="PF13167">
    <property type="entry name" value="GTP-bdg_N"/>
    <property type="match status" value="1"/>
</dbReference>
<feature type="region of interest" description="Disordered" evidence="7">
    <location>
        <begin position="53"/>
        <end position="74"/>
    </location>
</feature>
<evidence type="ECO:0000256" key="1">
    <source>
        <dbReference type="ARBA" id="ARBA00004496"/>
    </source>
</evidence>
<dbReference type="PROSITE" id="PS51705">
    <property type="entry name" value="G_HFLX"/>
    <property type="match status" value="1"/>
</dbReference>
<dbReference type="InterPro" id="IPR042108">
    <property type="entry name" value="GTPase_HflX_N_sf"/>
</dbReference>
<dbReference type="PANTHER" id="PTHR10229">
    <property type="entry name" value="GTP-BINDING PROTEIN HFLX"/>
    <property type="match status" value="1"/>
</dbReference>
<dbReference type="InterPro" id="IPR032305">
    <property type="entry name" value="GTP-bd_M"/>
</dbReference>
<keyword evidence="2" id="KW-0963">Cytoplasm</keyword>
<dbReference type="Gene3D" id="3.40.50.11060">
    <property type="entry name" value="GTPase HflX, N-terminal domain"/>
    <property type="match status" value="1"/>
</dbReference>
<name>A0A6J7S688_9ZZZZ</name>